<evidence type="ECO:0000313" key="2">
    <source>
        <dbReference type="Proteomes" id="UP001062846"/>
    </source>
</evidence>
<gene>
    <name evidence="1" type="ORF">RHMOL_Rhmol04G0252000</name>
</gene>
<sequence>MKPAMIDPLDEFSLYMLFHQAERVVPEEEYNWDPELIWQNLVILDPNPLQGYAIPDYLQHYVEDDLVQEEPRVLGDHISTFNSVFDSVCDVDHDPCSYITDGGLPRPQIPYPNNKDCSIMVTDLVPLANLWDIDEVVDIQVGTEVWAVNRSLTEDLAEDLGLDTEVPKSTTATDKGKRKLGEVPADLWDVNEDPQAEPFINPETGELLPGFEAFVDDTWSSTDEEPEKAEFKRKLTQPKLKTN</sequence>
<evidence type="ECO:0000313" key="1">
    <source>
        <dbReference type="EMBL" id="KAI8560392.1"/>
    </source>
</evidence>
<accession>A0ACC0P408</accession>
<comment type="caution">
    <text evidence="1">The sequence shown here is derived from an EMBL/GenBank/DDBJ whole genome shotgun (WGS) entry which is preliminary data.</text>
</comment>
<name>A0ACC0P408_RHOML</name>
<protein>
    <submittedName>
        <fullName evidence="1">Uncharacterized protein</fullName>
    </submittedName>
</protein>
<dbReference type="EMBL" id="CM046391">
    <property type="protein sequence ID" value="KAI8560392.1"/>
    <property type="molecule type" value="Genomic_DNA"/>
</dbReference>
<proteinExistence type="predicted"/>
<keyword evidence="2" id="KW-1185">Reference proteome</keyword>
<dbReference type="Proteomes" id="UP001062846">
    <property type="component" value="Chromosome 4"/>
</dbReference>
<reference evidence="1" key="1">
    <citation type="submission" date="2022-02" db="EMBL/GenBank/DDBJ databases">
        <title>Plant Genome Project.</title>
        <authorList>
            <person name="Zhang R.-G."/>
        </authorList>
    </citation>
    <scope>NUCLEOTIDE SEQUENCE</scope>
    <source>
        <strain evidence="1">AT1</strain>
    </source>
</reference>
<organism evidence="1 2">
    <name type="scientific">Rhododendron molle</name>
    <name type="common">Chinese azalea</name>
    <name type="synonym">Azalea mollis</name>
    <dbReference type="NCBI Taxonomy" id="49168"/>
    <lineage>
        <taxon>Eukaryota</taxon>
        <taxon>Viridiplantae</taxon>
        <taxon>Streptophyta</taxon>
        <taxon>Embryophyta</taxon>
        <taxon>Tracheophyta</taxon>
        <taxon>Spermatophyta</taxon>
        <taxon>Magnoliopsida</taxon>
        <taxon>eudicotyledons</taxon>
        <taxon>Gunneridae</taxon>
        <taxon>Pentapetalae</taxon>
        <taxon>asterids</taxon>
        <taxon>Ericales</taxon>
        <taxon>Ericaceae</taxon>
        <taxon>Ericoideae</taxon>
        <taxon>Rhodoreae</taxon>
        <taxon>Rhododendron</taxon>
    </lineage>
</organism>